<dbReference type="PANTHER" id="PTHR31691">
    <property type="entry name" value="ROTATIN"/>
    <property type="match status" value="1"/>
</dbReference>
<feature type="region of interest" description="Disordered" evidence="1">
    <location>
        <begin position="369"/>
        <end position="396"/>
    </location>
</feature>
<dbReference type="GO" id="GO:0010457">
    <property type="term" value="P:centriole-centriole cohesion"/>
    <property type="evidence" value="ECO:0007669"/>
    <property type="project" value="TreeGrafter"/>
</dbReference>
<accession>A0A182SXM9</accession>
<dbReference type="GO" id="GO:0032053">
    <property type="term" value="P:ciliary basal body organization"/>
    <property type="evidence" value="ECO:0007669"/>
    <property type="project" value="TreeGrafter"/>
</dbReference>
<evidence type="ECO:0000313" key="3">
    <source>
        <dbReference type="Proteomes" id="UP000075901"/>
    </source>
</evidence>
<dbReference type="GO" id="GO:0036064">
    <property type="term" value="C:ciliary basal body"/>
    <property type="evidence" value="ECO:0007669"/>
    <property type="project" value="InterPro"/>
</dbReference>
<organism evidence="2 3">
    <name type="scientific">Anopheles maculatus</name>
    <dbReference type="NCBI Taxonomy" id="74869"/>
    <lineage>
        <taxon>Eukaryota</taxon>
        <taxon>Metazoa</taxon>
        <taxon>Ecdysozoa</taxon>
        <taxon>Arthropoda</taxon>
        <taxon>Hexapoda</taxon>
        <taxon>Insecta</taxon>
        <taxon>Pterygota</taxon>
        <taxon>Neoptera</taxon>
        <taxon>Endopterygota</taxon>
        <taxon>Diptera</taxon>
        <taxon>Nematocera</taxon>
        <taxon>Culicoidea</taxon>
        <taxon>Culicidae</taxon>
        <taxon>Anophelinae</taxon>
        <taxon>Anopheles</taxon>
        <taxon>Anopheles maculatus group</taxon>
    </lineage>
</organism>
<dbReference type="EnsemblMetazoa" id="AMAM015491-RA">
    <property type="protein sequence ID" value="AMAM015491-PA"/>
    <property type="gene ID" value="AMAM015491"/>
</dbReference>
<dbReference type="InterPro" id="IPR030791">
    <property type="entry name" value="Rotatin"/>
</dbReference>
<dbReference type="GO" id="GO:0007099">
    <property type="term" value="P:centriole replication"/>
    <property type="evidence" value="ECO:0007669"/>
    <property type="project" value="TreeGrafter"/>
</dbReference>
<evidence type="ECO:0000256" key="1">
    <source>
        <dbReference type="SAM" id="MobiDB-lite"/>
    </source>
</evidence>
<evidence type="ECO:0000313" key="2">
    <source>
        <dbReference type="EnsemblMetazoa" id="AMAM015491-PA"/>
    </source>
</evidence>
<reference evidence="2" key="2">
    <citation type="submission" date="2020-05" db="UniProtKB">
        <authorList>
            <consortium name="EnsemblMetazoa"/>
        </authorList>
    </citation>
    <scope>IDENTIFICATION</scope>
    <source>
        <strain evidence="2">maculatus3</strain>
    </source>
</reference>
<proteinExistence type="predicted"/>
<dbReference type="PANTHER" id="PTHR31691:SF1">
    <property type="entry name" value="ROTATIN"/>
    <property type="match status" value="1"/>
</dbReference>
<reference evidence="3" key="1">
    <citation type="submission" date="2013-09" db="EMBL/GenBank/DDBJ databases">
        <title>The Genome Sequence of Anopheles maculatus species B.</title>
        <authorList>
            <consortium name="The Broad Institute Genomics Platform"/>
            <person name="Neafsey D.E."/>
            <person name="Besansky N."/>
            <person name="Howell P."/>
            <person name="Walton C."/>
            <person name="Young S.K."/>
            <person name="Zeng Q."/>
            <person name="Gargeya S."/>
            <person name="Fitzgerald M."/>
            <person name="Haas B."/>
            <person name="Abouelleil A."/>
            <person name="Allen A.W."/>
            <person name="Alvarado L."/>
            <person name="Arachchi H.M."/>
            <person name="Berlin A.M."/>
            <person name="Chapman S.B."/>
            <person name="Gainer-Dewar J."/>
            <person name="Goldberg J."/>
            <person name="Griggs A."/>
            <person name="Gujja S."/>
            <person name="Hansen M."/>
            <person name="Howarth C."/>
            <person name="Imamovic A."/>
            <person name="Ireland A."/>
            <person name="Larimer J."/>
            <person name="McCowan C."/>
            <person name="Murphy C."/>
            <person name="Pearson M."/>
            <person name="Poon T.W."/>
            <person name="Priest M."/>
            <person name="Roberts A."/>
            <person name="Saif S."/>
            <person name="Shea T."/>
            <person name="Sisk P."/>
            <person name="Sykes S."/>
            <person name="Wortman J."/>
            <person name="Nusbaum C."/>
            <person name="Birren B."/>
        </authorList>
    </citation>
    <scope>NUCLEOTIDE SEQUENCE [LARGE SCALE GENOMIC DNA]</scope>
    <source>
        <strain evidence="3">maculatus3</strain>
    </source>
</reference>
<name>A0A182SXM9_9DIPT</name>
<dbReference type="VEuPathDB" id="VectorBase:AMAM015491"/>
<dbReference type="GO" id="GO:0005814">
    <property type="term" value="C:centriole"/>
    <property type="evidence" value="ECO:0007669"/>
    <property type="project" value="TreeGrafter"/>
</dbReference>
<keyword evidence="3" id="KW-1185">Reference proteome</keyword>
<dbReference type="GO" id="GO:0005813">
    <property type="term" value="C:centrosome"/>
    <property type="evidence" value="ECO:0007669"/>
    <property type="project" value="InterPro"/>
</dbReference>
<dbReference type="Proteomes" id="UP000075901">
    <property type="component" value="Unassembled WGS sequence"/>
</dbReference>
<dbReference type="AlphaFoldDB" id="A0A182SXM9"/>
<feature type="compositionally biased region" description="Basic and acidic residues" evidence="1">
    <location>
        <begin position="373"/>
        <end position="396"/>
    </location>
</feature>
<sequence length="396" mass="45259">MQALSRSLLVEPQLDYPDAAIPAVGILTKLCFSIKTFRRYLGSNTTACQLIVRALLAHHHIPVFRIECCALLYLLLFADCSTGTLPIVSLPYVCATAAFSIPFISSFHWRESPFRETFNANELFKSIVSNAPATENGVESQCMLHENGVHSLANEDNLPPRFPIQQYVKRFIRFTFAEAWFEEVEKILKPNSSKRVNNASTTDDDEWPVEYLGNKTAMAFDANLRLTKRDIRWLKMVDFLSIFRKSLRRLGSAKAHADVYVGLATLETNLIFPLKNTVCQQDAIICTLKRYLHTPPMTVADQEMLVEVLNIIGIMLHLGFFMIRDWLYTVLETEDNFFLTLLRSEECIEALYRKNANLLWGLLQLYNGSKSSSEQDRKDGKREITERMAKPVERAT</sequence>
<protein>
    <submittedName>
        <fullName evidence="2">Uncharacterized protein</fullName>
    </submittedName>
</protein>